<evidence type="ECO:0000313" key="2">
    <source>
        <dbReference type="EMBL" id="KAK4496333.1"/>
    </source>
</evidence>
<dbReference type="Proteomes" id="UP001305779">
    <property type="component" value="Unassembled WGS sequence"/>
</dbReference>
<protein>
    <submittedName>
        <fullName evidence="2">Uncharacterized protein</fullName>
    </submittedName>
</protein>
<organism evidence="2 3">
    <name type="scientific">Zasmidium cellare</name>
    <name type="common">Wine cellar mold</name>
    <name type="synonym">Racodium cellare</name>
    <dbReference type="NCBI Taxonomy" id="395010"/>
    <lineage>
        <taxon>Eukaryota</taxon>
        <taxon>Fungi</taxon>
        <taxon>Dikarya</taxon>
        <taxon>Ascomycota</taxon>
        <taxon>Pezizomycotina</taxon>
        <taxon>Dothideomycetes</taxon>
        <taxon>Dothideomycetidae</taxon>
        <taxon>Mycosphaerellales</taxon>
        <taxon>Mycosphaerellaceae</taxon>
        <taxon>Zasmidium</taxon>
    </lineage>
</organism>
<sequence>MKCKVLLIPFFLGAAHSLPTSFDAAAKQAGMALLDRAKEMGETFQTAMADFLTSDEIEGFKNNMTRIAVDAAGDITNTTHLDGLAQEWADNLPASMMDKIAQLGDKLEAVETIAEDESRPQQRDTQKKCDFMQFLEDACGYLEPCFHDENICLSDP</sequence>
<accession>A0ABR0E5F6</accession>
<evidence type="ECO:0000256" key="1">
    <source>
        <dbReference type="SAM" id="SignalP"/>
    </source>
</evidence>
<keyword evidence="1" id="KW-0732">Signal</keyword>
<proteinExistence type="predicted"/>
<keyword evidence="3" id="KW-1185">Reference proteome</keyword>
<dbReference type="EMBL" id="JAXOVC010000010">
    <property type="protein sequence ID" value="KAK4496333.1"/>
    <property type="molecule type" value="Genomic_DNA"/>
</dbReference>
<gene>
    <name evidence="2" type="ORF">PRZ48_012313</name>
</gene>
<reference evidence="2 3" key="1">
    <citation type="journal article" date="2023" name="G3 (Bethesda)">
        <title>A chromosome-level genome assembly of Zasmidium syzygii isolated from banana leaves.</title>
        <authorList>
            <person name="van Westerhoven A.C."/>
            <person name="Mehrabi R."/>
            <person name="Talebi R."/>
            <person name="Steentjes M.B.F."/>
            <person name="Corcolon B."/>
            <person name="Chong P.A."/>
            <person name="Kema G.H.J."/>
            <person name="Seidl M.F."/>
        </authorList>
    </citation>
    <scope>NUCLEOTIDE SEQUENCE [LARGE SCALE GENOMIC DNA]</scope>
    <source>
        <strain evidence="2 3">P124</strain>
    </source>
</reference>
<name>A0ABR0E5F6_ZASCE</name>
<evidence type="ECO:0000313" key="3">
    <source>
        <dbReference type="Proteomes" id="UP001305779"/>
    </source>
</evidence>
<feature type="chain" id="PRO_5045634643" evidence="1">
    <location>
        <begin position="18"/>
        <end position="156"/>
    </location>
</feature>
<feature type="signal peptide" evidence="1">
    <location>
        <begin position="1"/>
        <end position="17"/>
    </location>
</feature>
<comment type="caution">
    <text evidence="2">The sequence shown here is derived from an EMBL/GenBank/DDBJ whole genome shotgun (WGS) entry which is preliminary data.</text>
</comment>